<evidence type="ECO:0000256" key="1">
    <source>
        <dbReference type="SAM" id="Coils"/>
    </source>
</evidence>
<organism evidence="2 3">
    <name type="scientific">Desulfurobacterium pacificum</name>
    <dbReference type="NCBI Taxonomy" id="240166"/>
    <lineage>
        <taxon>Bacteria</taxon>
        <taxon>Pseudomonadati</taxon>
        <taxon>Aquificota</taxon>
        <taxon>Aquificia</taxon>
        <taxon>Desulfurobacteriales</taxon>
        <taxon>Desulfurobacteriaceae</taxon>
        <taxon>Desulfurobacterium</taxon>
    </lineage>
</organism>
<keyword evidence="1" id="KW-0175">Coiled coil</keyword>
<protein>
    <submittedName>
        <fullName evidence="2">Uncharacterized protein</fullName>
    </submittedName>
</protein>
<proteinExistence type="predicted"/>
<gene>
    <name evidence="2" type="ORF">SAMN06265339_0419</name>
</gene>
<dbReference type="EMBL" id="FXUB01000001">
    <property type="protein sequence ID" value="SMP06905.1"/>
    <property type="molecule type" value="Genomic_DNA"/>
</dbReference>
<reference evidence="2 3" key="1">
    <citation type="submission" date="2017-05" db="EMBL/GenBank/DDBJ databases">
        <authorList>
            <person name="Varghese N."/>
            <person name="Submissions S."/>
        </authorList>
    </citation>
    <scope>NUCLEOTIDE SEQUENCE [LARGE SCALE GENOMIC DNA]</scope>
    <source>
        <strain evidence="2 3">DSM 15522</strain>
    </source>
</reference>
<evidence type="ECO:0000313" key="3">
    <source>
        <dbReference type="Proteomes" id="UP001157911"/>
    </source>
</evidence>
<comment type="caution">
    <text evidence="2">The sequence shown here is derived from an EMBL/GenBank/DDBJ whole genome shotgun (WGS) entry which is preliminary data.</text>
</comment>
<keyword evidence="3" id="KW-1185">Reference proteome</keyword>
<evidence type="ECO:0000313" key="2">
    <source>
        <dbReference type="EMBL" id="SMP06905.1"/>
    </source>
</evidence>
<sequence length="85" mass="9892">MGRDKEQSLNLDKLAVLISQKKYSEALDLIKKINQEEFIKTLSLKDAQRLFRFVQEMEKELAKEEDDLKKIISDTSKVKSAYLGE</sequence>
<dbReference type="RefSeq" id="WP_283399924.1">
    <property type="nucleotide sequence ID" value="NZ_FXUB01000001.1"/>
</dbReference>
<dbReference type="Proteomes" id="UP001157911">
    <property type="component" value="Unassembled WGS sequence"/>
</dbReference>
<name>A0ABY1ND70_9BACT</name>
<feature type="coiled-coil region" evidence="1">
    <location>
        <begin position="47"/>
        <end position="74"/>
    </location>
</feature>
<accession>A0ABY1ND70</accession>